<dbReference type="Gene3D" id="2.170.270.10">
    <property type="entry name" value="SET domain"/>
    <property type="match status" value="1"/>
</dbReference>
<organism evidence="2 3">
    <name type="scientific">Holothuria leucospilota</name>
    <name type="common">Black long sea cucumber</name>
    <name type="synonym">Mertensiothuria leucospilota</name>
    <dbReference type="NCBI Taxonomy" id="206669"/>
    <lineage>
        <taxon>Eukaryota</taxon>
        <taxon>Metazoa</taxon>
        <taxon>Echinodermata</taxon>
        <taxon>Eleutherozoa</taxon>
        <taxon>Echinozoa</taxon>
        <taxon>Holothuroidea</taxon>
        <taxon>Aspidochirotacea</taxon>
        <taxon>Aspidochirotida</taxon>
        <taxon>Holothuriidae</taxon>
        <taxon>Holothuria</taxon>
    </lineage>
</organism>
<dbReference type="InterPro" id="IPR051760">
    <property type="entry name" value="KMT5A"/>
</dbReference>
<dbReference type="InterPro" id="IPR046341">
    <property type="entry name" value="SET_dom_sf"/>
</dbReference>
<reference evidence="2" key="1">
    <citation type="submission" date="2021-10" db="EMBL/GenBank/DDBJ databases">
        <title>Tropical sea cucumber genome reveals ecological adaptation and Cuvierian tubules defense mechanism.</title>
        <authorList>
            <person name="Chen T."/>
        </authorList>
    </citation>
    <scope>NUCLEOTIDE SEQUENCE</scope>
    <source>
        <strain evidence="2">Nanhai2018</strain>
        <tissue evidence="2">Muscle</tissue>
    </source>
</reference>
<protein>
    <submittedName>
        <fullName evidence="2">N-lysine methyltransferase KMT5A</fullName>
    </submittedName>
</protein>
<comment type="caution">
    <text evidence="2">The sequence shown here is derived from an EMBL/GenBank/DDBJ whole genome shotgun (WGS) entry which is preliminary data.</text>
</comment>
<keyword evidence="3" id="KW-1185">Reference proteome</keyword>
<dbReference type="EMBL" id="JAIZAY010000010">
    <property type="protein sequence ID" value="KAJ8034116.1"/>
    <property type="molecule type" value="Genomic_DNA"/>
</dbReference>
<dbReference type="Pfam" id="PF00856">
    <property type="entry name" value="SET"/>
    <property type="match status" value="1"/>
</dbReference>
<dbReference type="PANTHER" id="PTHR46167:SF1">
    <property type="entry name" value="N-LYSINE METHYLTRANSFERASE KMT5A"/>
    <property type="match status" value="1"/>
</dbReference>
<evidence type="ECO:0000313" key="2">
    <source>
        <dbReference type="EMBL" id="KAJ8034116.1"/>
    </source>
</evidence>
<dbReference type="Proteomes" id="UP001152320">
    <property type="component" value="Chromosome 10"/>
</dbReference>
<dbReference type="GO" id="GO:0042799">
    <property type="term" value="F:histone H4K20 methyltransferase activity"/>
    <property type="evidence" value="ECO:0007669"/>
    <property type="project" value="TreeGrafter"/>
</dbReference>
<feature type="domain" description="SET" evidence="1">
    <location>
        <begin position="23"/>
        <end position="148"/>
    </location>
</feature>
<accession>A0A9Q1BX25</accession>
<dbReference type="GO" id="GO:0043516">
    <property type="term" value="P:regulation of DNA damage response, signal transduction by p53 class mediator"/>
    <property type="evidence" value="ECO:0007669"/>
    <property type="project" value="TreeGrafter"/>
</dbReference>
<dbReference type="InterPro" id="IPR001214">
    <property type="entry name" value="SET_dom"/>
</dbReference>
<dbReference type="PROSITE" id="PS50280">
    <property type="entry name" value="SET"/>
    <property type="match status" value="1"/>
</dbReference>
<dbReference type="AlphaFoldDB" id="A0A9Q1BX25"/>
<dbReference type="PANTHER" id="PTHR46167">
    <property type="entry name" value="N-LYSINE METHYLTRANSFERASE KMT5A"/>
    <property type="match status" value="1"/>
</dbReference>
<dbReference type="GO" id="GO:0032259">
    <property type="term" value="P:methylation"/>
    <property type="evidence" value="ECO:0007669"/>
    <property type="project" value="UniProtKB-KW"/>
</dbReference>
<gene>
    <name evidence="2" type="ORF">HOLleu_20822</name>
</gene>
<dbReference type="SUPFAM" id="SSF82199">
    <property type="entry name" value="SET domain"/>
    <property type="match status" value="1"/>
</dbReference>
<dbReference type="GO" id="GO:0005700">
    <property type="term" value="C:polytene chromosome"/>
    <property type="evidence" value="ECO:0007669"/>
    <property type="project" value="TreeGrafter"/>
</dbReference>
<evidence type="ECO:0000313" key="3">
    <source>
        <dbReference type="Proteomes" id="UP001152320"/>
    </source>
</evidence>
<evidence type="ECO:0000259" key="1">
    <source>
        <dbReference type="PROSITE" id="PS50280"/>
    </source>
</evidence>
<sequence length="161" mass="18277">MAPRRKQLDIAKDFVRNMEDRVGWFTVQETELKGRGVFASVDINAGDFLLEYGGELISGLEGERRELSIPSVFRFFFQHKEKTLCVDATKEVGANEKGVKLGRLVNHGSLNECNAKMKVVDVEGYKVALCLFAIKQIKKGEEILYDYGIKNLPWEVIILSY</sequence>
<dbReference type="GO" id="GO:0005634">
    <property type="term" value="C:nucleus"/>
    <property type="evidence" value="ECO:0007669"/>
    <property type="project" value="TreeGrafter"/>
</dbReference>
<keyword evidence="2" id="KW-0489">Methyltransferase</keyword>
<dbReference type="SMART" id="SM00317">
    <property type="entry name" value="SET"/>
    <property type="match status" value="1"/>
</dbReference>
<dbReference type="GO" id="GO:0006357">
    <property type="term" value="P:regulation of transcription by RNA polymerase II"/>
    <property type="evidence" value="ECO:0007669"/>
    <property type="project" value="TreeGrafter"/>
</dbReference>
<keyword evidence="2" id="KW-0808">Transferase</keyword>
<proteinExistence type="predicted"/>
<dbReference type="OrthoDB" id="16287at2759"/>
<name>A0A9Q1BX25_HOLLE</name>